<evidence type="ECO:0000313" key="2">
    <source>
        <dbReference type="EMBL" id="AIZ02317.1"/>
    </source>
</evidence>
<organism evidence="2 3">
    <name type="scientific">Escherichia phage vB_EcoM_VR20</name>
    <dbReference type="NCBI Taxonomy" id="1567027"/>
    <lineage>
        <taxon>Viruses</taxon>
        <taxon>Duplodnaviria</taxon>
        <taxon>Heunggongvirae</taxon>
        <taxon>Uroviricota</taxon>
        <taxon>Caudoviricetes</taxon>
        <taxon>Pantevenvirales</taxon>
        <taxon>Straboviridae</taxon>
        <taxon>Tevenvirinae</taxon>
        <taxon>Gaprivervirus</taxon>
        <taxon>Gaprivervirus vr20</taxon>
    </lineage>
</organism>
<evidence type="ECO:0000313" key="3">
    <source>
        <dbReference type="Proteomes" id="UP000030716"/>
    </source>
</evidence>
<reference evidence="2 3" key="1">
    <citation type="submission" date="2014-10" db="EMBL/GenBank/DDBJ databases">
        <title>VR bacteriophages - a small but diverse group of low-temperature viruses.</title>
        <authorList>
            <person name="Kaliniene L."/>
            <person name="Meskys R."/>
            <person name="Simoliunas E."/>
            <person name="Zajanckauskaite A."/>
            <person name="Truncaite L."/>
        </authorList>
    </citation>
    <scope>NUCLEOTIDE SEQUENCE [LARGE SCALE GENOMIC DNA]</scope>
</reference>
<dbReference type="GeneID" id="26633937"/>
<gene>
    <name evidence="2" type="ORF">VR20_259</name>
</gene>
<dbReference type="KEGG" id="vg:26633937"/>
<sequence>MERFMAEFGQGYVHVPVLSENNAVRYKLSIAGTCTKSPNYPYVKFQDEAFGPQTFQNGLNLIEIDPVTNTITATKNYGFTKDYDVISQAFVTYINSIPAGRIVCLISQGKLNASQTLIDWFRTHGSTAFPDKWLIDQVDTSYSAFYISGRNAIVKEHVLYNDGVTVEDVLTPLEMVYDDFADVGGTGFPLRIVEDGNTYYSNSTQEIKRFPTDSPITPAADYNMAPGDTFYLKFQLTYDQALKDLGTTQMSVRFFSGQTMIQSNDYDIPSTGQASPPAGAWMTFERYVVVPPNADGFTLYARKTVAAGQGGVRNIFFTEIARQETQAKSAEIGVNGIRMVVAGEPGNLGNVIAQLNDKNATKASQSGFVFAAEFREKE</sequence>
<dbReference type="InterPro" id="IPR039477">
    <property type="entry name" value="ILEI/PANDER_dom"/>
</dbReference>
<proteinExistence type="predicted"/>
<evidence type="ECO:0000259" key="1">
    <source>
        <dbReference type="Pfam" id="PF15711"/>
    </source>
</evidence>
<dbReference type="Pfam" id="PF15711">
    <property type="entry name" value="ILEI"/>
    <property type="match status" value="1"/>
</dbReference>
<protein>
    <submittedName>
        <fullName evidence="2">Long tail fiber protein hinge connector</fullName>
    </submittedName>
</protein>
<dbReference type="PROSITE" id="PS52031">
    <property type="entry name" value="GG_LECTIN"/>
    <property type="match status" value="1"/>
</dbReference>
<dbReference type="OrthoDB" id="3762at10239"/>
<dbReference type="RefSeq" id="YP_009207438.1">
    <property type="nucleotide sequence ID" value="NC_028894.1"/>
</dbReference>
<dbReference type="Proteomes" id="UP000030716">
    <property type="component" value="Segment"/>
</dbReference>
<keyword evidence="3" id="KW-1185">Reference proteome</keyword>
<name>A0A0A7HC70_9CAUD</name>
<feature type="domain" description="ILEI/PANDER" evidence="1">
    <location>
        <begin position="57"/>
        <end position="128"/>
    </location>
</feature>
<dbReference type="EMBL" id="KP007360">
    <property type="protein sequence ID" value="AIZ02317.1"/>
    <property type="molecule type" value="Genomic_DNA"/>
</dbReference>
<accession>A0A0A7HC70</accession>